<dbReference type="EMBL" id="QGKY02000190">
    <property type="protein sequence ID" value="KAF2590647.1"/>
    <property type="molecule type" value="Genomic_DNA"/>
</dbReference>
<dbReference type="InterPro" id="IPR011050">
    <property type="entry name" value="Pectin_lyase_fold/virulence"/>
</dbReference>
<dbReference type="InterPro" id="IPR012334">
    <property type="entry name" value="Pectin_lyas_fold"/>
</dbReference>
<gene>
    <name evidence="8" type="ORF">F2Q70_00039961</name>
</gene>
<comment type="similarity">
    <text evidence="3">In the C-terminal section; belongs to the pectinesterase family.</text>
</comment>
<keyword evidence="4" id="KW-0378">Hydrolase</keyword>
<evidence type="ECO:0000256" key="6">
    <source>
        <dbReference type="SAM" id="MobiDB-lite"/>
    </source>
</evidence>
<organism evidence="8">
    <name type="scientific">Brassica cretica</name>
    <name type="common">Mustard</name>
    <dbReference type="NCBI Taxonomy" id="69181"/>
    <lineage>
        <taxon>Eukaryota</taxon>
        <taxon>Viridiplantae</taxon>
        <taxon>Streptophyta</taxon>
        <taxon>Embryophyta</taxon>
        <taxon>Tracheophyta</taxon>
        <taxon>Spermatophyta</taxon>
        <taxon>Magnoliopsida</taxon>
        <taxon>eudicotyledons</taxon>
        <taxon>Gunneridae</taxon>
        <taxon>Pentapetalae</taxon>
        <taxon>rosids</taxon>
        <taxon>malvids</taxon>
        <taxon>Brassicales</taxon>
        <taxon>Brassicaceae</taxon>
        <taxon>Brassiceae</taxon>
        <taxon>Brassica</taxon>
    </lineage>
</organism>
<evidence type="ECO:0000256" key="4">
    <source>
        <dbReference type="ARBA" id="ARBA00022801"/>
    </source>
</evidence>
<name>A0A8S9KA66_BRACR</name>
<feature type="region of interest" description="Disordered" evidence="6">
    <location>
        <begin position="172"/>
        <end position="198"/>
    </location>
</feature>
<accession>A0A8S9KA66</accession>
<keyword evidence="5" id="KW-0063">Aspartyl esterase</keyword>
<comment type="pathway">
    <text evidence="1">Glycan metabolism; pectin degradation; 2-dehydro-3-deoxy-D-gluconate from pectin: step 1/5.</text>
</comment>
<sequence>MQSPVTNEDAIVAVAAVEDTVPGGDSQPAVAVDSSDLGTVSPAPVLFVPTLGAWAKPLKLSPSALSVQRKFGSNLLQDLSYPTSHWPSLPSGQREGHTKNMATPVPNKGPMVTVAGGDSQPVVAVDSPDLRSTVFSPVSPAPVPLVPTLGAWAKPLKIHLPSSSSGLAVPWEAGSNQLQDPSDTSQLPSFSSGQRGHTKNISMEALESKADVTVSKDGSGKFTTVKEAVASAPENSKTRYTILVERGTYLENVIIGKNKTNLTILGEGSNLTTITGSWNHVDGKGTYDSATLAVDGEGFMAQDICIENTAGPTKEQAVALRVSADKAVIYRCRMDAYQDTLYAHIERQFYRECYITGTVDFICGQATAVFQNCDIVARKPLQGQQNMITAQQCQTQSRDTWFSIHKCKIRAAQDLIPVKGTVKTFLGRPWGDYATVVFMKSAIDDLIDPAGWAPWDNDERRLSTLFYGEYQNSGPGAGTVKRVTWKGFKVITDPKEAEQFTVGKLLQGESWIRSTGVPYEERL</sequence>
<evidence type="ECO:0000256" key="3">
    <source>
        <dbReference type="ARBA" id="ARBA00007786"/>
    </source>
</evidence>
<dbReference type="Pfam" id="PF01095">
    <property type="entry name" value="Pectinesterase"/>
    <property type="match status" value="1"/>
</dbReference>
<evidence type="ECO:0000259" key="7">
    <source>
        <dbReference type="Pfam" id="PF01095"/>
    </source>
</evidence>
<evidence type="ECO:0000256" key="1">
    <source>
        <dbReference type="ARBA" id="ARBA00005184"/>
    </source>
</evidence>
<reference evidence="8" key="1">
    <citation type="submission" date="2019-12" db="EMBL/GenBank/DDBJ databases">
        <title>Genome sequencing and annotation of Brassica cretica.</title>
        <authorList>
            <person name="Studholme D.J."/>
            <person name="Sarris P.F."/>
        </authorList>
    </citation>
    <scope>NUCLEOTIDE SEQUENCE</scope>
    <source>
        <strain evidence="8">PFS-102/07</strain>
        <tissue evidence="8">Leaf</tissue>
    </source>
</reference>
<proteinExistence type="inferred from homology"/>
<evidence type="ECO:0000313" key="8">
    <source>
        <dbReference type="EMBL" id="KAF2590647.1"/>
    </source>
</evidence>
<evidence type="ECO:0000256" key="2">
    <source>
        <dbReference type="ARBA" id="ARBA00006027"/>
    </source>
</evidence>
<feature type="domain" description="Pectinesterase catalytic" evidence="7">
    <location>
        <begin position="211"/>
        <end position="509"/>
    </location>
</feature>
<protein>
    <recommendedName>
        <fullName evidence="7">Pectinesterase catalytic domain-containing protein</fullName>
    </recommendedName>
</protein>
<dbReference type="FunFam" id="2.160.20.10:FF:000001">
    <property type="entry name" value="Pectinesterase"/>
    <property type="match status" value="1"/>
</dbReference>
<dbReference type="SUPFAM" id="SSF51126">
    <property type="entry name" value="Pectin lyase-like"/>
    <property type="match status" value="1"/>
</dbReference>
<dbReference type="GO" id="GO:0030599">
    <property type="term" value="F:pectinesterase activity"/>
    <property type="evidence" value="ECO:0007669"/>
    <property type="project" value="InterPro"/>
</dbReference>
<dbReference type="AlphaFoldDB" id="A0A8S9KA66"/>
<dbReference type="Gene3D" id="2.160.20.10">
    <property type="entry name" value="Single-stranded right-handed beta-helix, Pectin lyase-like"/>
    <property type="match status" value="1"/>
</dbReference>
<dbReference type="PANTHER" id="PTHR31707">
    <property type="entry name" value="PECTINESTERASE"/>
    <property type="match status" value="1"/>
</dbReference>
<dbReference type="InterPro" id="IPR000070">
    <property type="entry name" value="Pectinesterase_cat"/>
</dbReference>
<comment type="caution">
    <text evidence="8">The sequence shown here is derived from an EMBL/GenBank/DDBJ whole genome shotgun (WGS) entry which is preliminary data.</text>
</comment>
<comment type="similarity">
    <text evidence="2">In the N-terminal section; belongs to the PMEI family.</text>
</comment>
<feature type="compositionally biased region" description="Polar residues" evidence="6">
    <location>
        <begin position="174"/>
        <end position="198"/>
    </location>
</feature>
<dbReference type="GO" id="GO:0042545">
    <property type="term" value="P:cell wall modification"/>
    <property type="evidence" value="ECO:0007669"/>
    <property type="project" value="InterPro"/>
</dbReference>
<evidence type="ECO:0000256" key="5">
    <source>
        <dbReference type="ARBA" id="ARBA00023085"/>
    </source>
</evidence>